<evidence type="ECO:0000259" key="7">
    <source>
        <dbReference type="Pfam" id="PF00892"/>
    </source>
</evidence>
<evidence type="ECO:0000256" key="6">
    <source>
        <dbReference type="RuleBase" id="RU363077"/>
    </source>
</evidence>
<dbReference type="Proteomes" id="UP001054889">
    <property type="component" value="Unassembled WGS sequence"/>
</dbReference>
<comment type="subcellular location">
    <subcellularLocation>
        <location evidence="1 6">Membrane</location>
        <topology evidence="1 6">Multi-pass membrane protein</topology>
    </subcellularLocation>
</comment>
<comment type="caution">
    <text evidence="8">The sequence shown here is derived from an EMBL/GenBank/DDBJ whole genome shotgun (WGS) entry which is preliminary data.</text>
</comment>
<organism evidence="8 9">
    <name type="scientific">Eleusine coracana subsp. coracana</name>
    <dbReference type="NCBI Taxonomy" id="191504"/>
    <lineage>
        <taxon>Eukaryota</taxon>
        <taxon>Viridiplantae</taxon>
        <taxon>Streptophyta</taxon>
        <taxon>Embryophyta</taxon>
        <taxon>Tracheophyta</taxon>
        <taxon>Spermatophyta</taxon>
        <taxon>Magnoliopsida</taxon>
        <taxon>Liliopsida</taxon>
        <taxon>Poales</taxon>
        <taxon>Poaceae</taxon>
        <taxon>PACMAD clade</taxon>
        <taxon>Chloridoideae</taxon>
        <taxon>Cynodonteae</taxon>
        <taxon>Eleusininae</taxon>
        <taxon>Eleusine</taxon>
    </lineage>
</organism>
<evidence type="ECO:0000313" key="9">
    <source>
        <dbReference type="Proteomes" id="UP001054889"/>
    </source>
</evidence>
<gene>
    <name evidence="8" type="primary">ga15800</name>
    <name evidence="8" type="ORF">PR202_ga15800</name>
</gene>
<feature type="domain" description="EamA" evidence="7">
    <location>
        <begin position="7"/>
        <end position="144"/>
    </location>
</feature>
<dbReference type="EMBL" id="BQKI01000007">
    <property type="protein sequence ID" value="GJM98763.1"/>
    <property type="molecule type" value="Genomic_DNA"/>
</dbReference>
<dbReference type="Pfam" id="PF00892">
    <property type="entry name" value="EamA"/>
    <property type="match status" value="1"/>
</dbReference>
<feature type="transmembrane region" description="Helical" evidence="6">
    <location>
        <begin position="97"/>
        <end position="119"/>
    </location>
</feature>
<evidence type="ECO:0000256" key="4">
    <source>
        <dbReference type="ARBA" id="ARBA00022989"/>
    </source>
</evidence>
<dbReference type="AlphaFoldDB" id="A0AAV5CKE6"/>
<name>A0AAV5CKE6_ELECO</name>
<evidence type="ECO:0000313" key="8">
    <source>
        <dbReference type="EMBL" id="GJM98763.1"/>
    </source>
</evidence>
<evidence type="ECO:0000256" key="5">
    <source>
        <dbReference type="ARBA" id="ARBA00023136"/>
    </source>
</evidence>
<protein>
    <recommendedName>
        <fullName evidence="6">WAT1-related protein</fullName>
    </recommendedName>
</protein>
<feature type="transmembrane region" description="Helical" evidence="6">
    <location>
        <begin position="131"/>
        <end position="151"/>
    </location>
</feature>
<dbReference type="GO" id="GO:0016020">
    <property type="term" value="C:membrane"/>
    <property type="evidence" value="ECO:0007669"/>
    <property type="project" value="UniProtKB-SubCell"/>
</dbReference>
<keyword evidence="3 6" id="KW-0812">Transmembrane</keyword>
<sequence length="230" mass="25099">MVVTQCIYAAMALWVKAVFTRGRMSPMVFVVYRQAVATIVLIPIVIMKEDQGNHVSWSSRLLVDTLVVLTPILCSVSDRATGNQFMYYQGLNLGSSLMAMAMMNLIPGISFVMAASVGLEKVNVRKPRSLAKIFGTVICIGGAMTMAFFKGPKLLSDINILLHSSAGISRWVMGALFLVGSSSCWSLWLILQVPICRLYVEPLTLSARMCLLSTLQSTLLVSFLLPDPAA</sequence>
<dbReference type="GO" id="GO:0022857">
    <property type="term" value="F:transmembrane transporter activity"/>
    <property type="evidence" value="ECO:0007669"/>
    <property type="project" value="InterPro"/>
</dbReference>
<reference evidence="8" key="2">
    <citation type="submission" date="2021-12" db="EMBL/GenBank/DDBJ databases">
        <title>Resequencing data analysis of finger millet.</title>
        <authorList>
            <person name="Hatakeyama M."/>
            <person name="Aluri S."/>
            <person name="Balachadran M.T."/>
            <person name="Sivarajan S.R."/>
            <person name="Poveda L."/>
            <person name="Shimizu-Inatsugi R."/>
            <person name="Schlapbach R."/>
            <person name="Sreeman S.M."/>
            <person name="Shimizu K.K."/>
        </authorList>
    </citation>
    <scope>NUCLEOTIDE SEQUENCE</scope>
</reference>
<evidence type="ECO:0000256" key="2">
    <source>
        <dbReference type="ARBA" id="ARBA00007635"/>
    </source>
</evidence>
<feature type="transmembrane region" description="Helical" evidence="6">
    <location>
        <begin position="27"/>
        <end position="47"/>
    </location>
</feature>
<comment type="similarity">
    <text evidence="2 6">Belongs to the drug/metabolite transporter (DMT) superfamily. Plant drug/metabolite exporter (P-DME) (TC 2.A.7.4) family.</text>
</comment>
<dbReference type="InterPro" id="IPR000620">
    <property type="entry name" value="EamA_dom"/>
</dbReference>
<proteinExistence type="inferred from homology"/>
<comment type="caution">
    <text evidence="6">Lacks conserved residue(s) required for the propagation of feature annotation.</text>
</comment>
<feature type="transmembrane region" description="Helical" evidence="6">
    <location>
        <begin position="171"/>
        <end position="191"/>
    </location>
</feature>
<reference evidence="8" key="1">
    <citation type="journal article" date="2018" name="DNA Res.">
        <title>Multiple hybrid de novo genome assembly of finger millet, an orphan allotetraploid crop.</title>
        <authorList>
            <person name="Hatakeyama M."/>
            <person name="Aluri S."/>
            <person name="Balachadran M.T."/>
            <person name="Sivarajan S.R."/>
            <person name="Patrignani A."/>
            <person name="Gruter S."/>
            <person name="Poveda L."/>
            <person name="Shimizu-Inatsugi R."/>
            <person name="Baeten J."/>
            <person name="Francoijs K.J."/>
            <person name="Nataraja K.N."/>
            <person name="Reddy Y.A.N."/>
            <person name="Phadnis S."/>
            <person name="Ravikumar R.L."/>
            <person name="Schlapbach R."/>
            <person name="Sreeman S.M."/>
            <person name="Shimizu K.K."/>
        </authorList>
    </citation>
    <scope>NUCLEOTIDE SEQUENCE</scope>
</reference>
<keyword evidence="4 6" id="KW-1133">Transmembrane helix</keyword>
<keyword evidence="5 6" id="KW-0472">Membrane</keyword>
<evidence type="ECO:0000256" key="1">
    <source>
        <dbReference type="ARBA" id="ARBA00004141"/>
    </source>
</evidence>
<accession>A0AAV5CKE6</accession>
<dbReference type="InterPro" id="IPR030184">
    <property type="entry name" value="WAT1-related"/>
</dbReference>
<keyword evidence="9" id="KW-1185">Reference proteome</keyword>
<dbReference type="PANTHER" id="PTHR31218">
    <property type="entry name" value="WAT1-RELATED PROTEIN"/>
    <property type="match status" value="1"/>
</dbReference>
<evidence type="ECO:0000256" key="3">
    <source>
        <dbReference type="ARBA" id="ARBA00022692"/>
    </source>
</evidence>